<protein>
    <submittedName>
        <fullName evidence="2">Uncharacterized protein</fullName>
    </submittedName>
</protein>
<name>A0A511N2I5_DEIC1</name>
<reference evidence="2 3" key="1">
    <citation type="submission" date="2019-07" db="EMBL/GenBank/DDBJ databases">
        <title>Whole genome shotgun sequence of Deinococcus cellulosilyticus NBRC 106333.</title>
        <authorList>
            <person name="Hosoyama A."/>
            <person name="Uohara A."/>
            <person name="Ohji S."/>
            <person name="Ichikawa N."/>
        </authorList>
    </citation>
    <scope>NUCLEOTIDE SEQUENCE [LARGE SCALE GENOMIC DNA]</scope>
    <source>
        <strain evidence="2 3">NBRC 106333</strain>
    </source>
</reference>
<feature type="compositionally biased region" description="Polar residues" evidence="1">
    <location>
        <begin position="41"/>
        <end position="52"/>
    </location>
</feature>
<dbReference type="Proteomes" id="UP000321306">
    <property type="component" value="Unassembled WGS sequence"/>
</dbReference>
<dbReference type="AlphaFoldDB" id="A0A511N2I5"/>
<proteinExistence type="predicted"/>
<gene>
    <name evidence="2" type="ORF">DC3_22810</name>
</gene>
<evidence type="ECO:0000256" key="1">
    <source>
        <dbReference type="SAM" id="MobiDB-lite"/>
    </source>
</evidence>
<feature type="region of interest" description="Disordered" evidence="1">
    <location>
        <begin position="41"/>
        <end position="70"/>
    </location>
</feature>
<comment type="caution">
    <text evidence="2">The sequence shown here is derived from an EMBL/GenBank/DDBJ whole genome shotgun (WGS) entry which is preliminary data.</text>
</comment>
<sequence length="163" mass="18715">MEESCPNCLLLEARLEEQTAQMADLQHQQADLQSQLKALLQRDNQNSSQPPSQDFLVRTTPMKGPDRKPWKTQSAVRQSMMDFTCENTKDHLLNHLLEHTPLPDSTCKHLQDCPNCLQQFQDFRELIQALDFTHSQFPPASLKEKVLERIHLSPEPSEGQNSP</sequence>
<keyword evidence="3" id="KW-1185">Reference proteome</keyword>
<evidence type="ECO:0000313" key="2">
    <source>
        <dbReference type="EMBL" id="GEM46646.1"/>
    </source>
</evidence>
<dbReference type="EMBL" id="BJXB01000009">
    <property type="protein sequence ID" value="GEM46646.1"/>
    <property type="molecule type" value="Genomic_DNA"/>
</dbReference>
<organism evidence="2 3">
    <name type="scientific">Deinococcus cellulosilyticus (strain DSM 18568 / NBRC 106333 / KACC 11606 / 5516J-15)</name>
    <dbReference type="NCBI Taxonomy" id="1223518"/>
    <lineage>
        <taxon>Bacteria</taxon>
        <taxon>Thermotogati</taxon>
        <taxon>Deinococcota</taxon>
        <taxon>Deinococci</taxon>
        <taxon>Deinococcales</taxon>
        <taxon>Deinococcaceae</taxon>
        <taxon>Deinococcus</taxon>
    </lineage>
</organism>
<dbReference type="Gene3D" id="1.10.10.1320">
    <property type="entry name" value="Anti-sigma factor, zinc-finger domain"/>
    <property type="match status" value="1"/>
</dbReference>
<dbReference type="InterPro" id="IPR041916">
    <property type="entry name" value="Anti_sigma_zinc_sf"/>
</dbReference>
<evidence type="ECO:0000313" key="3">
    <source>
        <dbReference type="Proteomes" id="UP000321306"/>
    </source>
</evidence>
<accession>A0A511N2I5</accession>